<reference evidence="1" key="1">
    <citation type="submission" date="2020-05" db="EMBL/GenBank/DDBJ databases">
        <authorList>
            <person name="Chiriac C."/>
            <person name="Salcher M."/>
            <person name="Ghai R."/>
            <person name="Kavagutti S V."/>
        </authorList>
    </citation>
    <scope>NUCLEOTIDE SEQUENCE</scope>
</reference>
<evidence type="ECO:0000313" key="1">
    <source>
        <dbReference type="EMBL" id="CAB4191820.1"/>
    </source>
</evidence>
<protein>
    <submittedName>
        <fullName evidence="1">Uncharacterized protein</fullName>
    </submittedName>
</protein>
<dbReference type="EMBL" id="LR797178">
    <property type="protein sequence ID" value="CAB4191820.1"/>
    <property type="molecule type" value="Genomic_DNA"/>
</dbReference>
<accession>A0A6J5R3D8</accession>
<sequence length="99" mass="11399">MTDAKWRLDCYVKSGENRYFFERYIEAPPISPFVGMVIYDLDGADEDLVVAGVTWEPRTKTVVIRLEDEDYTSHSIDVASDFSDWKPTGQFPPLEDESQ</sequence>
<proteinExistence type="predicted"/>
<organism evidence="1">
    <name type="scientific">uncultured Caudovirales phage</name>
    <dbReference type="NCBI Taxonomy" id="2100421"/>
    <lineage>
        <taxon>Viruses</taxon>
        <taxon>Duplodnaviria</taxon>
        <taxon>Heunggongvirae</taxon>
        <taxon>Uroviricota</taxon>
        <taxon>Caudoviricetes</taxon>
        <taxon>Peduoviridae</taxon>
        <taxon>Maltschvirus</taxon>
        <taxon>Maltschvirus maltsch</taxon>
    </lineage>
</organism>
<name>A0A6J5R3D8_9CAUD</name>
<gene>
    <name evidence="1" type="ORF">UFOVP1229_156</name>
</gene>